<gene>
    <name evidence="2" type="ORF">IW245_005046</name>
</gene>
<feature type="transmembrane region" description="Helical" evidence="1">
    <location>
        <begin position="90"/>
        <end position="107"/>
    </location>
</feature>
<reference evidence="2" key="1">
    <citation type="submission" date="2020-11" db="EMBL/GenBank/DDBJ databases">
        <title>Sequencing the genomes of 1000 actinobacteria strains.</title>
        <authorList>
            <person name="Klenk H.-P."/>
        </authorList>
    </citation>
    <scope>NUCLEOTIDE SEQUENCE</scope>
    <source>
        <strain evidence="2">DSM 45356</strain>
    </source>
</reference>
<protein>
    <submittedName>
        <fullName evidence="2">Uncharacterized protein</fullName>
    </submittedName>
</protein>
<sequence length="158" mass="17319">MSVPEHVPGLSERSFWSTALEVLRPLWRPFHDTVVVIVACWMAVVTSTAEAFFTPFRLFGVLLPVSAVAALVVTPFLSTVTHRVTGLRRMSMIPAVLWLLVAVYWSTTPREGDHVITGSWTGLVYLIAGSAAAAYGAYKVVMPPLPPRPVERYPVDGV</sequence>
<accession>A0A8J7KRT3</accession>
<evidence type="ECO:0000313" key="2">
    <source>
        <dbReference type="EMBL" id="MBG6138852.1"/>
    </source>
</evidence>
<evidence type="ECO:0000313" key="3">
    <source>
        <dbReference type="Proteomes" id="UP000622552"/>
    </source>
</evidence>
<keyword evidence="3" id="KW-1185">Reference proteome</keyword>
<comment type="caution">
    <text evidence="2">The sequence shown here is derived from an EMBL/GenBank/DDBJ whole genome shotgun (WGS) entry which is preliminary data.</text>
</comment>
<dbReference type="EMBL" id="JADOUF010000001">
    <property type="protein sequence ID" value="MBG6138852.1"/>
    <property type="molecule type" value="Genomic_DNA"/>
</dbReference>
<dbReference type="RefSeq" id="WP_231398923.1">
    <property type="nucleotide sequence ID" value="NZ_BONS01000009.1"/>
</dbReference>
<keyword evidence="1" id="KW-0812">Transmembrane</keyword>
<keyword evidence="1" id="KW-1133">Transmembrane helix</keyword>
<feature type="transmembrane region" description="Helical" evidence="1">
    <location>
        <begin position="59"/>
        <end position="78"/>
    </location>
</feature>
<name>A0A8J7KRT3_9ACTN</name>
<organism evidence="2 3">
    <name type="scientific">Longispora fulva</name>
    <dbReference type="NCBI Taxonomy" id="619741"/>
    <lineage>
        <taxon>Bacteria</taxon>
        <taxon>Bacillati</taxon>
        <taxon>Actinomycetota</taxon>
        <taxon>Actinomycetes</taxon>
        <taxon>Micromonosporales</taxon>
        <taxon>Micromonosporaceae</taxon>
        <taxon>Longispora</taxon>
    </lineage>
</organism>
<dbReference type="Proteomes" id="UP000622552">
    <property type="component" value="Unassembled WGS sequence"/>
</dbReference>
<dbReference type="InterPro" id="IPR046095">
    <property type="entry name" value="DUF6113"/>
</dbReference>
<proteinExistence type="predicted"/>
<dbReference type="AlphaFoldDB" id="A0A8J7KRT3"/>
<keyword evidence="1" id="KW-0472">Membrane</keyword>
<dbReference type="Pfam" id="PF19608">
    <property type="entry name" value="DUF6113"/>
    <property type="match status" value="1"/>
</dbReference>
<feature type="transmembrane region" description="Helical" evidence="1">
    <location>
        <begin position="34"/>
        <end position="53"/>
    </location>
</feature>
<feature type="transmembrane region" description="Helical" evidence="1">
    <location>
        <begin position="119"/>
        <end position="138"/>
    </location>
</feature>
<evidence type="ECO:0000256" key="1">
    <source>
        <dbReference type="SAM" id="Phobius"/>
    </source>
</evidence>